<dbReference type="GO" id="GO:0005524">
    <property type="term" value="F:ATP binding"/>
    <property type="evidence" value="ECO:0007669"/>
    <property type="project" value="UniProtKB-UniRule"/>
</dbReference>
<proteinExistence type="predicted"/>
<evidence type="ECO:0000256" key="8">
    <source>
        <dbReference type="ARBA" id="ARBA00048679"/>
    </source>
</evidence>
<comment type="catalytic activity">
    <reaction evidence="7">
        <text>L-threonyl-[protein] + ATP = O-phospho-L-threonyl-[protein] + ADP + H(+)</text>
        <dbReference type="Rhea" id="RHEA:46608"/>
        <dbReference type="Rhea" id="RHEA-COMP:11060"/>
        <dbReference type="Rhea" id="RHEA-COMP:11605"/>
        <dbReference type="ChEBI" id="CHEBI:15378"/>
        <dbReference type="ChEBI" id="CHEBI:30013"/>
        <dbReference type="ChEBI" id="CHEBI:30616"/>
        <dbReference type="ChEBI" id="CHEBI:61977"/>
        <dbReference type="ChEBI" id="CHEBI:456216"/>
        <dbReference type="EC" id="2.7.11.1"/>
    </reaction>
</comment>
<dbReference type="EC" id="2.7.11.1" evidence="1"/>
<comment type="catalytic activity">
    <reaction evidence="8">
        <text>L-seryl-[protein] + ATP = O-phospho-L-seryl-[protein] + ADP + H(+)</text>
        <dbReference type="Rhea" id="RHEA:17989"/>
        <dbReference type="Rhea" id="RHEA-COMP:9863"/>
        <dbReference type="Rhea" id="RHEA-COMP:11604"/>
        <dbReference type="ChEBI" id="CHEBI:15378"/>
        <dbReference type="ChEBI" id="CHEBI:29999"/>
        <dbReference type="ChEBI" id="CHEBI:30616"/>
        <dbReference type="ChEBI" id="CHEBI:83421"/>
        <dbReference type="ChEBI" id="CHEBI:456216"/>
        <dbReference type="EC" id="2.7.11.1"/>
    </reaction>
</comment>
<dbReference type="InterPro" id="IPR008271">
    <property type="entry name" value="Ser/Thr_kinase_AS"/>
</dbReference>
<dbReference type="Pfam" id="PF00069">
    <property type="entry name" value="Pkinase"/>
    <property type="match status" value="1"/>
</dbReference>
<evidence type="ECO:0000256" key="6">
    <source>
        <dbReference type="ARBA" id="ARBA00022840"/>
    </source>
</evidence>
<feature type="compositionally biased region" description="Acidic residues" evidence="10">
    <location>
        <begin position="411"/>
        <end position="423"/>
    </location>
</feature>
<evidence type="ECO:0000259" key="12">
    <source>
        <dbReference type="PROSITE" id="PS50011"/>
    </source>
</evidence>
<keyword evidence="3" id="KW-0808">Transferase</keyword>
<dbReference type="PATRIC" id="fig|111780.3.peg.3450"/>
<evidence type="ECO:0000256" key="2">
    <source>
        <dbReference type="ARBA" id="ARBA00022527"/>
    </source>
</evidence>
<dbReference type="PANTHER" id="PTHR24363">
    <property type="entry name" value="SERINE/THREONINE PROTEIN KINASE"/>
    <property type="match status" value="1"/>
</dbReference>
<dbReference type="PROSITE" id="PS00107">
    <property type="entry name" value="PROTEIN_KINASE_ATP"/>
    <property type="match status" value="1"/>
</dbReference>
<keyword evidence="2 13" id="KW-0723">Serine/threonine-protein kinase</keyword>
<evidence type="ECO:0000256" key="3">
    <source>
        <dbReference type="ARBA" id="ARBA00022679"/>
    </source>
</evidence>
<evidence type="ECO:0000313" key="13">
    <source>
        <dbReference type="EMBL" id="AFZ36833.1"/>
    </source>
</evidence>
<dbReference type="InterPro" id="IPR011009">
    <property type="entry name" value="Kinase-like_dom_sf"/>
</dbReference>
<dbReference type="STRING" id="111780.Sta7437_3327"/>
<feature type="region of interest" description="Disordered" evidence="10">
    <location>
        <begin position="363"/>
        <end position="451"/>
    </location>
</feature>
<dbReference type="SMART" id="SM00220">
    <property type="entry name" value="S_TKc"/>
    <property type="match status" value="1"/>
</dbReference>
<dbReference type="InterPro" id="IPR017441">
    <property type="entry name" value="Protein_kinase_ATP_BS"/>
</dbReference>
<gene>
    <name evidence="13" type="ordered locus">Sta7437_3327</name>
</gene>
<evidence type="ECO:0000256" key="4">
    <source>
        <dbReference type="ARBA" id="ARBA00022741"/>
    </source>
</evidence>
<dbReference type="eggNOG" id="COG0515">
    <property type="taxonomic scope" value="Bacteria"/>
</dbReference>
<feature type="binding site" evidence="9">
    <location>
        <position position="41"/>
    </location>
    <ligand>
        <name>ATP</name>
        <dbReference type="ChEBI" id="CHEBI:30616"/>
    </ligand>
</feature>
<dbReference type="AlphaFoldDB" id="K9XWB9"/>
<dbReference type="PROSITE" id="PS00108">
    <property type="entry name" value="PROTEIN_KINASE_ST"/>
    <property type="match status" value="1"/>
</dbReference>
<evidence type="ECO:0000256" key="11">
    <source>
        <dbReference type="SAM" id="Phobius"/>
    </source>
</evidence>
<name>K9XWB9_STAC7</name>
<reference evidence="14" key="1">
    <citation type="journal article" date="2013" name="Proc. Natl. Acad. Sci. U.S.A.">
        <title>Improving the coverage of the cyanobacterial phylum using diversity-driven genome sequencing.</title>
        <authorList>
            <person name="Shih P.M."/>
            <person name="Wu D."/>
            <person name="Latifi A."/>
            <person name="Axen S.D."/>
            <person name="Fewer D.P."/>
            <person name="Talla E."/>
            <person name="Calteau A."/>
            <person name="Cai F."/>
            <person name="Tandeau de Marsac N."/>
            <person name="Rippka R."/>
            <person name="Herdman M."/>
            <person name="Sivonen K."/>
            <person name="Coursin T."/>
            <person name="Laurent T."/>
            <person name="Goodwin L."/>
            <person name="Nolan M."/>
            <person name="Davenport K.W."/>
            <person name="Han C.S."/>
            <person name="Rubin E.M."/>
            <person name="Eisen J.A."/>
            <person name="Woyke T."/>
            <person name="Gugger M."/>
            <person name="Kerfeld C.A."/>
        </authorList>
    </citation>
    <scope>NUCLEOTIDE SEQUENCE [LARGE SCALE GENOMIC DNA]</scope>
    <source>
        <strain evidence="14">ATCC 29371 / PCC 7437</strain>
    </source>
</reference>
<dbReference type="PANTHER" id="PTHR24363:SF0">
    <property type="entry name" value="SERINE_THREONINE KINASE LIKE DOMAIN CONTAINING 1"/>
    <property type="match status" value="1"/>
</dbReference>
<dbReference type="GO" id="GO:0004674">
    <property type="term" value="F:protein serine/threonine kinase activity"/>
    <property type="evidence" value="ECO:0007669"/>
    <property type="project" value="UniProtKB-KW"/>
</dbReference>
<dbReference type="PROSITE" id="PS50011">
    <property type="entry name" value="PROTEIN_KINASE_DOM"/>
    <property type="match status" value="1"/>
</dbReference>
<keyword evidence="4 9" id="KW-0547">Nucleotide-binding</keyword>
<evidence type="ECO:0000313" key="14">
    <source>
        <dbReference type="Proteomes" id="UP000010473"/>
    </source>
</evidence>
<organism evidence="13 14">
    <name type="scientific">Stanieria cyanosphaera (strain ATCC 29371 / PCC 7437)</name>
    <dbReference type="NCBI Taxonomy" id="111780"/>
    <lineage>
        <taxon>Bacteria</taxon>
        <taxon>Bacillati</taxon>
        <taxon>Cyanobacteriota</taxon>
        <taxon>Cyanophyceae</taxon>
        <taxon>Pleurocapsales</taxon>
        <taxon>Dermocarpellaceae</taxon>
        <taxon>Stanieria</taxon>
    </lineage>
</organism>
<dbReference type="InterPro" id="IPR000719">
    <property type="entry name" value="Prot_kinase_dom"/>
</dbReference>
<evidence type="ECO:0000256" key="9">
    <source>
        <dbReference type="PROSITE-ProRule" id="PRU10141"/>
    </source>
</evidence>
<feature type="domain" description="Protein kinase" evidence="12">
    <location>
        <begin position="10"/>
        <end position="278"/>
    </location>
</feature>
<evidence type="ECO:0000256" key="1">
    <source>
        <dbReference type="ARBA" id="ARBA00012513"/>
    </source>
</evidence>
<sequence length="577" mass="64887">MKAALLNNRYRILETIGRGGFGETYLAEDTHMPSQRKCVLKQLKPIVEQPHLPEWVKERFQREAAILEELGDGNRQIPCLYAYFSEADKFYLVQEWIEGVTLAEKWQNEGNLDAREVRQILVQLLPVLDFVHSKRIIHRDIKPENIIIRYQDNLPVLIDFGAVKEAIATVVNTNNSSAFSAAIGTPGYMPSEQAAGRPVYSSDLYSLGLTAIFLLTGKSPQDLQSDPGTGEIIWQEYASNIDPKLVAILTQAIKFHPRDRFTTAREMLEALDSSVPWQNLTKKTLVVAPKQGTNQNNYHIPRQKGNTAAVKVDSFEEKKSDNWLVNLFLFLLLAGGLSVGAFVVGFSFLSNIWNNRSQPLPQATLEEPTEQTESFPAIKTFPELVKPNKPKVKPKAENQTKSELEANNSLEESEPESELESEPPEVVIDTKTEPEPQPEPQPEINVPIIRTGSSENQLVSTLGKPTSERQDWQKDSRTLVYQDIVPNQVNLSYKSDGTGKIRQTDIALASSISLDAMQETLNELLGGNAPSDVTEKLRQVYSRETKFSFFKVDNLEGKVERDSKDRITISVWESGYE</sequence>
<keyword evidence="11" id="KW-1133">Transmembrane helix</keyword>
<evidence type="ECO:0000256" key="10">
    <source>
        <dbReference type="SAM" id="MobiDB-lite"/>
    </source>
</evidence>
<keyword evidence="14" id="KW-1185">Reference proteome</keyword>
<dbReference type="OrthoDB" id="428678at2"/>
<keyword evidence="11" id="KW-0472">Membrane</keyword>
<dbReference type="CDD" id="cd14014">
    <property type="entry name" value="STKc_PknB_like"/>
    <property type="match status" value="1"/>
</dbReference>
<dbReference type="KEGG" id="scs:Sta7437_3327"/>
<evidence type="ECO:0000256" key="5">
    <source>
        <dbReference type="ARBA" id="ARBA00022777"/>
    </source>
</evidence>
<dbReference type="RefSeq" id="WP_015194495.1">
    <property type="nucleotide sequence ID" value="NC_019748.1"/>
</dbReference>
<dbReference type="Gene3D" id="1.10.510.10">
    <property type="entry name" value="Transferase(Phosphotransferase) domain 1"/>
    <property type="match status" value="1"/>
</dbReference>
<keyword evidence="11" id="KW-0812">Transmembrane</keyword>
<protein>
    <recommendedName>
        <fullName evidence="1">non-specific serine/threonine protein kinase</fullName>
        <ecNumber evidence="1">2.7.11.1</ecNumber>
    </recommendedName>
</protein>
<dbReference type="HOGENOM" id="CLU_000288_135_5_3"/>
<keyword evidence="5 13" id="KW-0418">Kinase</keyword>
<feature type="transmembrane region" description="Helical" evidence="11">
    <location>
        <begin position="323"/>
        <end position="349"/>
    </location>
</feature>
<dbReference type="EMBL" id="CP003653">
    <property type="protein sequence ID" value="AFZ36833.1"/>
    <property type="molecule type" value="Genomic_DNA"/>
</dbReference>
<accession>K9XWB9</accession>
<feature type="compositionally biased region" description="Basic and acidic residues" evidence="10">
    <location>
        <begin position="394"/>
        <end position="404"/>
    </location>
</feature>
<evidence type="ECO:0000256" key="7">
    <source>
        <dbReference type="ARBA" id="ARBA00047899"/>
    </source>
</evidence>
<dbReference type="SUPFAM" id="SSF56112">
    <property type="entry name" value="Protein kinase-like (PK-like)"/>
    <property type="match status" value="1"/>
</dbReference>
<keyword evidence="6 9" id="KW-0067">ATP-binding</keyword>
<dbReference type="Proteomes" id="UP000010473">
    <property type="component" value="Chromosome"/>
</dbReference>